<dbReference type="RefSeq" id="WP_111921949.1">
    <property type="nucleotide sequence ID" value="NZ_LVYK01000018.1"/>
</dbReference>
<dbReference type="PANTHER" id="PTHR30404:SF7">
    <property type="entry name" value="CELL WALL AMIDASE LYTH-RELATED"/>
    <property type="match status" value="1"/>
</dbReference>
<accession>A0AAX1QDD1</accession>
<feature type="domain" description="SH3b" evidence="4">
    <location>
        <begin position="31"/>
        <end position="94"/>
    </location>
</feature>
<feature type="chain" id="PRO_5043589603" description="SH3b domain-containing protein" evidence="3">
    <location>
        <begin position="23"/>
        <end position="288"/>
    </location>
</feature>
<dbReference type="GO" id="GO:0030288">
    <property type="term" value="C:outer membrane-bounded periplasmic space"/>
    <property type="evidence" value="ECO:0007669"/>
    <property type="project" value="TreeGrafter"/>
</dbReference>
<dbReference type="GO" id="GO:0009253">
    <property type="term" value="P:peptidoglycan catabolic process"/>
    <property type="evidence" value="ECO:0007669"/>
    <property type="project" value="InterPro"/>
</dbReference>
<dbReference type="Gene3D" id="2.30.30.40">
    <property type="entry name" value="SH3 Domains"/>
    <property type="match status" value="1"/>
</dbReference>
<dbReference type="SMART" id="SM00646">
    <property type="entry name" value="Ami_3"/>
    <property type="match status" value="1"/>
</dbReference>
<evidence type="ECO:0000259" key="4">
    <source>
        <dbReference type="PROSITE" id="PS51781"/>
    </source>
</evidence>
<dbReference type="InterPro" id="IPR036028">
    <property type="entry name" value="SH3-like_dom_sf"/>
</dbReference>
<keyword evidence="3" id="KW-0732">Signal</keyword>
<dbReference type="GO" id="GO:0008745">
    <property type="term" value="F:N-acetylmuramoyl-L-alanine amidase activity"/>
    <property type="evidence" value="ECO:0007669"/>
    <property type="project" value="InterPro"/>
</dbReference>
<dbReference type="InterPro" id="IPR003646">
    <property type="entry name" value="SH3-like_bac-type"/>
</dbReference>
<feature type="signal peptide" evidence="3">
    <location>
        <begin position="1"/>
        <end position="22"/>
    </location>
</feature>
<dbReference type="CDD" id="cd02696">
    <property type="entry name" value="MurNAc-LAA"/>
    <property type="match status" value="1"/>
</dbReference>
<dbReference type="PROSITE" id="PS51781">
    <property type="entry name" value="SH3B"/>
    <property type="match status" value="1"/>
</dbReference>
<dbReference type="InterPro" id="IPR002508">
    <property type="entry name" value="MurNAc-LAA_cat"/>
</dbReference>
<dbReference type="EMBL" id="LVYK01000018">
    <property type="protein sequence ID" value="RAS77847.1"/>
    <property type="molecule type" value="Genomic_DNA"/>
</dbReference>
<dbReference type="InterPro" id="IPR050695">
    <property type="entry name" value="N-acetylmuramoyl_amidase_3"/>
</dbReference>
<dbReference type="SMART" id="SM00287">
    <property type="entry name" value="SH3b"/>
    <property type="match status" value="1"/>
</dbReference>
<dbReference type="GO" id="GO:0071555">
    <property type="term" value="P:cell wall organization"/>
    <property type="evidence" value="ECO:0007669"/>
    <property type="project" value="UniProtKB-KW"/>
</dbReference>
<dbReference type="Pfam" id="PF08239">
    <property type="entry name" value="SH3_3"/>
    <property type="match status" value="1"/>
</dbReference>
<gene>
    <name evidence="5" type="ORF">A3864_11100</name>
</gene>
<evidence type="ECO:0000313" key="5">
    <source>
        <dbReference type="EMBL" id="RAS77847.1"/>
    </source>
</evidence>
<dbReference type="Gene3D" id="3.40.630.40">
    <property type="entry name" value="Zn-dependent exopeptidases"/>
    <property type="match status" value="1"/>
</dbReference>
<proteinExistence type="predicted"/>
<protein>
    <recommendedName>
        <fullName evidence="4">SH3b domain-containing protein</fullName>
    </recommendedName>
</protein>
<keyword evidence="2" id="KW-0961">Cell wall biogenesis/degradation</keyword>
<reference evidence="5 6" key="1">
    <citation type="submission" date="2016-03" db="EMBL/GenBank/DDBJ databases">
        <title>Comparison of Bacillus endophyticus and B. anthracis characteristics using whole genome sequence analysis and microbiological techniques.</title>
        <authorList>
            <person name="Lekota K.E."/>
            <person name="Mafofo J."/>
            <person name="Rees J."/>
            <person name="Muchadeyi F.C."/>
            <person name="Madoroba E."/>
            <person name="Van Heerden H."/>
        </authorList>
    </citation>
    <scope>NUCLEOTIDE SEQUENCE [LARGE SCALE GENOMIC DNA]</scope>
    <source>
        <strain evidence="5 6">3631_10C</strain>
    </source>
</reference>
<keyword evidence="1" id="KW-0378">Hydrolase</keyword>
<comment type="caution">
    <text evidence="5">The sequence shown here is derived from an EMBL/GenBank/DDBJ whole genome shotgun (WGS) entry which is preliminary data.</text>
</comment>
<evidence type="ECO:0000256" key="3">
    <source>
        <dbReference type="SAM" id="SignalP"/>
    </source>
</evidence>
<sequence>MSKLRRLFLLALILGVCSLTLNVEKPIEAQSEFLTVNASTLNVRSGPSTDHSIVTVVHNGDILSLIKRDTSWSYVQLLNGKKGWVSNVYLKEMTPLLDGKAQASTSPAIPHDSLSGKTIIIDPGHGGDDRGTTGKFGTYEKTLNLNTALLLKQTLESHGAHVILTRTSDKTVTLKERVALANRNEADLFVSLHYNSHKNPSINGLITYYYESPSAAHTIHKGIVKNSPLKDGKTRFGDYFVLRENEHPSILLELGFLSNGKEEETITSSDFQRKIASFISEGLAAYFY</sequence>
<dbReference type="Proteomes" id="UP000250174">
    <property type="component" value="Unassembled WGS sequence"/>
</dbReference>
<evidence type="ECO:0000313" key="6">
    <source>
        <dbReference type="Proteomes" id="UP000250174"/>
    </source>
</evidence>
<dbReference type="Pfam" id="PF01520">
    <property type="entry name" value="Amidase_3"/>
    <property type="match status" value="1"/>
</dbReference>
<dbReference type="PANTHER" id="PTHR30404">
    <property type="entry name" value="N-ACETYLMURAMOYL-L-ALANINE AMIDASE"/>
    <property type="match status" value="1"/>
</dbReference>
<evidence type="ECO:0000256" key="2">
    <source>
        <dbReference type="ARBA" id="ARBA00023316"/>
    </source>
</evidence>
<dbReference type="AlphaFoldDB" id="A0AAX1QDD1"/>
<dbReference type="SUPFAM" id="SSF53187">
    <property type="entry name" value="Zn-dependent exopeptidases"/>
    <property type="match status" value="1"/>
</dbReference>
<evidence type="ECO:0000256" key="1">
    <source>
        <dbReference type="ARBA" id="ARBA00022801"/>
    </source>
</evidence>
<organism evidence="5 6">
    <name type="scientific">Priestia endophytica</name>
    <dbReference type="NCBI Taxonomy" id="135735"/>
    <lineage>
        <taxon>Bacteria</taxon>
        <taxon>Bacillati</taxon>
        <taxon>Bacillota</taxon>
        <taxon>Bacilli</taxon>
        <taxon>Bacillales</taxon>
        <taxon>Bacillaceae</taxon>
        <taxon>Priestia</taxon>
    </lineage>
</organism>
<dbReference type="SUPFAM" id="SSF50044">
    <property type="entry name" value="SH3-domain"/>
    <property type="match status" value="1"/>
</dbReference>
<name>A0AAX1QDD1_9BACI</name>